<accession>A0A9W4RIZ0</accession>
<reference evidence="2" key="1">
    <citation type="submission" date="2022-08" db="EMBL/GenBank/DDBJ databases">
        <authorList>
            <person name="Giroux E."/>
            <person name="Giroux E."/>
        </authorList>
    </citation>
    <scope>NUCLEOTIDE SEQUENCE</scope>
    <source>
        <strain evidence="2">H1091258</strain>
    </source>
</reference>
<evidence type="ECO:0000313" key="2">
    <source>
        <dbReference type="EMBL" id="CAI0643328.1"/>
    </source>
</evidence>
<dbReference type="AlphaFoldDB" id="A0A9W4RIZ0"/>
<feature type="region of interest" description="Disordered" evidence="1">
    <location>
        <begin position="143"/>
        <end position="256"/>
    </location>
</feature>
<keyword evidence="3" id="KW-1185">Reference proteome</keyword>
<feature type="compositionally biased region" description="Basic residues" evidence="1">
    <location>
        <begin position="245"/>
        <end position="256"/>
    </location>
</feature>
<protein>
    <submittedName>
        <fullName evidence="2">Uncharacterized protein</fullName>
    </submittedName>
</protein>
<proteinExistence type="predicted"/>
<dbReference type="Proteomes" id="UP001152533">
    <property type="component" value="Unassembled WGS sequence"/>
</dbReference>
<evidence type="ECO:0000313" key="3">
    <source>
        <dbReference type="Proteomes" id="UP001152533"/>
    </source>
</evidence>
<organism evidence="2 3">
    <name type="scientific">Colletotrichum noveboracense</name>
    <dbReference type="NCBI Taxonomy" id="2664923"/>
    <lineage>
        <taxon>Eukaryota</taxon>
        <taxon>Fungi</taxon>
        <taxon>Dikarya</taxon>
        <taxon>Ascomycota</taxon>
        <taxon>Pezizomycotina</taxon>
        <taxon>Sordariomycetes</taxon>
        <taxon>Hypocreomycetidae</taxon>
        <taxon>Glomerellales</taxon>
        <taxon>Glomerellaceae</taxon>
        <taxon>Colletotrichum</taxon>
        <taxon>Colletotrichum gloeosporioides species complex</taxon>
    </lineage>
</organism>
<comment type="caution">
    <text evidence="2">The sequence shown here is derived from an EMBL/GenBank/DDBJ whole genome shotgun (WGS) entry which is preliminary data.</text>
</comment>
<feature type="compositionally biased region" description="Low complexity" evidence="1">
    <location>
        <begin position="186"/>
        <end position="195"/>
    </location>
</feature>
<dbReference type="EMBL" id="CAMGZC010000100">
    <property type="protein sequence ID" value="CAI0643328.1"/>
    <property type="molecule type" value="Genomic_DNA"/>
</dbReference>
<evidence type="ECO:0000256" key="1">
    <source>
        <dbReference type="SAM" id="MobiDB-lite"/>
    </source>
</evidence>
<feature type="region of interest" description="Disordered" evidence="1">
    <location>
        <begin position="1"/>
        <end position="43"/>
    </location>
</feature>
<feature type="compositionally biased region" description="Basic residues" evidence="1">
    <location>
        <begin position="1"/>
        <end position="13"/>
    </location>
</feature>
<feature type="compositionally biased region" description="Low complexity" evidence="1">
    <location>
        <begin position="29"/>
        <end position="39"/>
    </location>
</feature>
<sequence length="256" mass="27644">MDHRRRRRGKMKPRPSNYGSGAIPPPNPSLQQQPNLNPSARSFTPVAIMPPVAPSAYSPPVQHQVELVYHQAKAAEAAKLMAARAHGMISSPLCSPHTTPTLPTHPLHLTSAARVSSRSRSCPFRLSLIDLLRPLRIPPSHHGLVLRSNSEDPAHTPPTSGSDQMHVPKKRRISNALGGPFDKPPSRSASAPSAAGVAVDHHGIPKTPPNRSVEPQTTTPTPPAYTFDDDDIFFPNADKPLAKSSRGRKKTPSGRK</sequence>
<name>A0A9W4RIZ0_9PEZI</name>
<gene>
    <name evidence="2" type="ORF">CGXH109_LOCUS24468</name>
</gene>